<reference evidence="6 8" key="2">
    <citation type="submission" date="2023-07" db="EMBL/GenBank/DDBJ databases">
        <title>Genomic Encyclopedia of Type Strains, Phase IV (KMG-IV): sequencing the most valuable type-strain genomes for metagenomic binning, comparative biology and taxonomic classification.</title>
        <authorList>
            <person name="Goeker M."/>
        </authorList>
    </citation>
    <scope>NUCLEOTIDE SEQUENCE [LARGE SCALE GENOMIC DNA]</scope>
    <source>
        <strain evidence="6 8">DSM 338</strain>
    </source>
</reference>
<dbReference type="InterPro" id="IPR008565">
    <property type="entry name" value="TtsA-like_GH18_dom"/>
</dbReference>
<reference evidence="5" key="1">
    <citation type="submission" date="2022-12" db="EMBL/GenBank/DDBJ databases">
        <title>Reference genome sequencing for broad-spectrum identification of bacterial and archaeal isolates by mass spectrometry.</title>
        <authorList>
            <person name="Sekiguchi Y."/>
            <person name="Tourlousse D.M."/>
        </authorList>
    </citation>
    <scope>NUCLEOTIDE SEQUENCE</scope>
    <source>
        <strain evidence="5">301</strain>
    </source>
</reference>
<dbReference type="InterPro" id="IPR023346">
    <property type="entry name" value="Lysozyme-like_dom_sf"/>
</dbReference>
<feature type="region of interest" description="Disordered" evidence="1">
    <location>
        <begin position="171"/>
        <end position="214"/>
    </location>
</feature>
<dbReference type="InterPro" id="IPR018537">
    <property type="entry name" value="Peptidoglycan-bd_3"/>
</dbReference>
<name>A0A9W6FMA0_XANFL</name>
<dbReference type="Gene3D" id="1.20.141.10">
    <property type="entry name" value="Chitosanase, subunit A, domain 1"/>
    <property type="match status" value="1"/>
</dbReference>
<keyword evidence="2" id="KW-0472">Membrane</keyword>
<keyword evidence="2" id="KW-1133">Transmembrane helix</keyword>
<accession>A0A9W6FMA0</accession>
<protein>
    <submittedName>
        <fullName evidence="6">Lysozyme family protein</fullName>
    </submittedName>
</protein>
<dbReference type="AlphaFoldDB" id="A0A9W6FMA0"/>
<keyword evidence="8" id="KW-1185">Reference proteome</keyword>
<dbReference type="GeneID" id="95766126"/>
<dbReference type="SUPFAM" id="SSF53955">
    <property type="entry name" value="Lysozyme-like"/>
    <property type="match status" value="1"/>
</dbReference>
<dbReference type="Proteomes" id="UP001144397">
    <property type="component" value="Unassembled WGS sequence"/>
</dbReference>
<feature type="compositionally biased region" description="Low complexity" evidence="1">
    <location>
        <begin position="185"/>
        <end position="204"/>
    </location>
</feature>
<dbReference type="Proteomes" id="UP001245370">
    <property type="component" value="Unassembled WGS sequence"/>
</dbReference>
<sequence length="295" mass="31585">MAAESFKRALALVLVHEGGYSNHPDDPGGPTMKGIIQRVYDGYRRGKGLPTRSVRELERGELEEIYRKNYWDAARCDELPPGIDYVVFDGAVNSGPAQSAKWLQRALGLSADGTIGEVTLSAARAFPNRVKLVDEICDRRLAMLQALRTWPVFGKGWGRRVSDVRRDGKAWVRDAAPPPNPVPVSTPASNLDESAKAPPSSAKPAPSPDKGAGAIAGGIVTTTVAEATRQLQPYADSSPALGKIFALLTILGLLCTMGGLLYVWWSAHAGRKRADALDLVPQPPELAAAKADRAA</sequence>
<evidence type="ECO:0000259" key="3">
    <source>
        <dbReference type="Pfam" id="PF05838"/>
    </source>
</evidence>
<dbReference type="EMBL" id="BSDO01000024">
    <property type="protein sequence ID" value="GLI25679.1"/>
    <property type="molecule type" value="Genomic_DNA"/>
</dbReference>
<evidence type="ECO:0000313" key="7">
    <source>
        <dbReference type="Proteomes" id="UP001144397"/>
    </source>
</evidence>
<evidence type="ECO:0000313" key="5">
    <source>
        <dbReference type="EMBL" id="GLI25679.1"/>
    </source>
</evidence>
<proteinExistence type="predicted"/>
<evidence type="ECO:0000256" key="2">
    <source>
        <dbReference type="SAM" id="Phobius"/>
    </source>
</evidence>
<feature type="domain" description="Peptidoglycan binding" evidence="4">
    <location>
        <begin position="100"/>
        <end position="148"/>
    </location>
</feature>
<comment type="caution">
    <text evidence="5">The sequence shown here is derived from an EMBL/GenBank/DDBJ whole genome shotgun (WGS) entry which is preliminary data.</text>
</comment>
<dbReference type="Pfam" id="PF05838">
    <property type="entry name" value="Glyco_hydro_108"/>
    <property type="match status" value="1"/>
</dbReference>
<dbReference type="CDD" id="cd13926">
    <property type="entry name" value="N-acetylmuramidase_GH108"/>
    <property type="match status" value="1"/>
</dbReference>
<feature type="transmembrane region" description="Helical" evidence="2">
    <location>
        <begin position="244"/>
        <end position="265"/>
    </location>
</feature>
<dbReference type="Pfam" id="PF09374">
    <property type="entry name" value="PG_binding_3"/>
    <property type="match status" value="1"/>
</dbReference>
<evidence type="ECO:0000256" key="1">
    <source>
        <dbReference type="SAM" id="MobiDB-lite"/>
    </source>
</evidence>
<evidence type="ECO:0000259" key="4">
    <source>
        <dbReference type="Pfam" id="PF09374"/>
    </source>
</evidence>
<keyword evidence="2" id="KW-0812">Transmembrane</keyword>
<evidence type="ECO:0000313" key="8">
    <source>
        <dbReference type="Proteomes" id="UP001245370"/>
    </source>
</evidence>
<gene>
    <name evidence="6" type="ORF">GGQ86_000356</name>
    <name evidence="5" type="ORF">XFLAVUS301_53530</name>
</gene>
<feature type="domain" description="TtsA-like Glycoside hydrolase family 108" evidence="3">
    <location>
        <begin position="11"/>
        <end position="95"/>
    </location>
</feature>
<organism evidence="5 7">
    <name type="scientific">Xanthobacter flavus</name>
    <dbReference type="NCBI Taxonomy" id="281"/>
    <lineage>
        <taxon>Bacteria</taxon>
        <taxon>Pseudomonadati</taxon>
        <taxon>Pseudomonadota</taxon>
        <taxon>Alphaproteobacteria</taxon>
        <taxon>Hyphomicrobiales</taxon>
        <taxon>Xanthobacteraceae</taxon>
        <taxon>Xanthobacter</taxon>
    </lineage>
</organism>
<evidence type="ECO:0000313" key="6">
    <source>
        <dbReference type="EMBL" id="MDR6331909.1"/>
    </source>
</evidence>
<dbReference type="EMBL" id="JAVDPY010000001">
    <property type="protein sequence ID" value="MDR6331909.1"/>
    <property type="molecule type" value="Genomic_DNA"/>
</dbReference>
<dbReference type="RefSeq" id="WP_281810166.1">
    <property type="nucleotide sequence ID" value="NZ_BSDO01000024.1"/>
</dbReference>